<organism evidence="1 2">
    <name type="scientific">Oikopleura dioica</name>
    <name type="common">Tunicate</name>
    <dbReference type="NCBI Taxonomy" id="34765"/>
    <lineage>
        <taxon>Eukaryota</taxon>
        <taxon>Metazoa</taxon>
        <taxon>Chordata</taxon>
        <taxon>Tunicata</taxon>
        <taxon>Appendicularia</taxon>
        <taxon>Copelata</taxon>
        <taxon>Oikopleuridae</taxon>
        <taxon>Oikopleura</taxon>
    </lineage>
</organism>
<evidence type="ECO:0000313" key="2">
    <source>
        <dbReference type="Proteomes" id="UP001158576"/>
    </source>
</evidence>
<reference evidence="1 2" key="1">
    <citation type="submission" date="2021-04" db="EMBL/GenBank/DDBJ databases">
        <authorList>
            <person name="Bliznina A."/>
        </authorList>
    </citation>
    <scope>NUCLEOTIDE SEQUENCE [LARGE SCALE GENOMIC DNA]</scope>
</reference>
<proteinExistence type="predicted"/>
<gene>
    <name evidence="1" type="ORF">OKIOD_LOCUS10866</name>
</gene>
<protein>
    <submittedName>
        <fullName evidence="1">Oidioi.mRNA.OKI2018_I69.chr1.g2101.t1.cds</fullName>
    </submittedName>
</protein>
<dbReference type="EMBL" id="OU015566">
    <property type="protein sequence ID" value="CAG5105402.1"/>
    <property type="molecule type" value="Genomic_DNA"/>
</dbReference>
<name>A0ABN7SWB0_OIKDI</name>
<evidence type="ECO:0000313" key="1">
    <source>
        <dbReference type="EMBL" id="CAG5105402.1"/>
    </source>
</evidence>
<keyword evidence="2" id="KW-1185">Reference proteome</keyword>
<dbReference type="Proteomes" id="UP001158576">
    <property type="component" value="Chromosome 1"/>
</dbReference>
<sequence length="215" mass="24363">MNVRFCQPDVEDDFIKNGRRKARIEIGDGIVLDIQPVEDEKMKQAALSQLKTRIAHEAASAIKAEPEILESMGEFFRESDFTKHEEFCARREEQGDALESVIEKLIQLPPLDLPAPEDIEILDLPIPDDFGEIDRLIAKEVANATKEEMLRAETFVDKMMADAGTPLSSDTLLEKKEIRKDLNYNFEGLSTKPAWNNEKTKKFVSKELANRPAMG</sequence>
<accession>A0ABN7SWB0</accession>